<evidence type="ECO:0000256" key="3">
    <source>
        <dbReference type="ARBA" id="ARBA00023295"/>
    </source>
</evidence>
<evidence type="ECO:0000256" key="2">
    <source>
        <dbReference type="ARBA" id="ARBA00022801"/>
    </source>
</evidence>
<evidence type="ECO:0000256" key="1">
    <source>
        <dbReference type="ARBA" id="ARBA00009902"/>
    </source>
</evidence>
<accession>A0ABQ4KI09</accession>
<reference evidence="7 8" key="1">
    <citation type="submission" date="2021-03" db="EMBL/GenBank/DDBJ databases">
        <title>Antimicrobial resistance genes in bacteria isolated from Japanese honey, and their potential for conferring macrolide and lincosamide resistance in the American foulbrood pathogen Paenibacillus larvae.</title>
        <authorList>
            <person name="Okamoto M."/>
            <person name="Kumagai M."/>
            <person name="Kanamori H."/>
            <person name="Takamatsu D."/>
        </authorList>
    </citation>
    <scope>NUCLEOTIDE SEQUENCE [LARGE SCALE GENOMIC DNA]</scope>
    <source>
        <strain evidence="7 8">J8TS2</strain>
    </source>
</reference>
<dbReference type="Gene3D" id="2.60.120.560">
    <property type="entry name" value="Exo-inulinase, domain 1"/>
    <property type="match status" value="1"/>
</dbReference>
<dbReference type="RefSeq" id="WP_212965922.1">
    <property type="nucleotide sequence ID" value="NZ_BORB01000009.1"/>
</dbReference>
<dbReference type="InterPro" id="IPR023296">
    <property type="entry name" value="Glyco_hydro_beta-prop_sf"/>
</dbReference>
<comment type="caution">
    <text evidence="7">The sequence shown here is derived from an EMBL/GenBank/DDBJ whole genome shotgun (WGS) entry which is preliminary data.</text>
</comment>
<dbReference type="SUPFAM" id="SSF75005">
    <property type="entry name" value="Arabinanase/levansucrase/invertase"/>
    <property type="match status" value="1"/>
</dbReference>
<protein>
    <recommendedName>
        <fullName evidence="9">Glycoside hydrolase</fullName>
    </recommendedName>
</protein>
<organism evidence="7 8">
    <name type="scientific">Lederbergia ruris</name>
    <dbReference type="NCBI Taxonomy" id="217495"/>
    <lineage>
        <taxon>Bacteria</taxon>
        <taxon>Bacillati</taxon>
        <taxon>Bacillota</taxon>
        <taxon>Bacilli</taxon>
        <taxon>Bacillales</taxon>
        <taxon>Bacillaceae</taxon>
        <taxon>Lederbergia</taxon>
    </lineage>
</organism>
<dbReference type="EMBL" id="BORB01000009">
    <property type="protein sequence ID" value="GIN57074.1"/>
    <property type="molecule type" value="Genomic_DNA"/>
</dbReference>
<name>A0ABQ4KI09_9BACI</name>
<dbReference type="Pfam" id="PF00251">
    <property type="entry name" value="Glyco_hydro_32N"/>
    <property type="match status" value="1"/>
</dbReference>
<dbReference type="CDD" id="cd18622">
    <property type="entry name" value="GH32_Inu-like"/>
    <property type="match status" value="1"/>
</dbReference>
<dbReference type="InterPro" id="IPR013189">
    <property type="entry name" value="Glyco_hydro_32_C"/>
</dbReference>
<dbReference type="SUPFAM" id="SSF49899">
    <property type="entry name" value="Concanavalin A-like lectins/glucanases"/>
    <property type="match status" value="1"/>
</dbReference>
<dbReference type="InterPro" id="IPR013320">
    <property type="entry name" value="ConA-like_dom_sf"/>
</dbReference>
<gene>
    <name evidence="7" type="ORF">J8TS2_13930</name>
</gene>
<dbReference type="Pfam" id="PF08244">
    <property type="entry name" value="Glyco_hydro_32C"/>
    <property type="match status" value="1"/>
</dbReference>
<dbReference type="InterPro" id="IPR001362">
    <property type="entry name" value="Glyco_hydro_32"/>
</dbReference>
<dbReference type="PROSITE" id="PS00609">
    <property type="entry name" value="GLYCOSYL_HYDROL_F32"/>
    <property type="match status" value="1"/>
</dbReference>
<keyword evidence="8" id="KW-1185">Reference proteome</keyword>
<dbReference type="Gene3D" id="2.115.10.20">
    <property type="entry name" value="Glycosyl hydrolase domain, family 43"/>
    <property type="match status" value="1"/>
</dbReference>
<dbReference type="PANTHER" id="PTHR42800">
    <property type="entry name" value="EXOINULINASE INUD (AFU_ORTHOLOGUE AFUA_5G00480)"/>
    <property type="match status" value="1"/>
</dbReference>
<keyword evidence="2 4" id="KW-0378">Hydrolase</keyword>
<dbReference type="Proteomes" id="UP000679950">
    <property type="component" value="Unassembled WGS sequence"/>
</dbReference>
<sequence>MEIAKLERYRPALHFSPKQNWMNDPNGLVFFKGEYHLFFQHNPNDSIWGPMHWGHAVSKDLIKWEELDIALYPDELGTIFSGSAVVDWHNTSGFFPEEPGLVAIFTHHLEDEDHTPSVQTQSLAYSHDDGRTWVKYKGNPVLTHPTKIDFRDPKVFWHQPSHKWVMVLATGQTISIYSSPNLKDWKFESEFGEDVGSHDGVWECPDLFELSIENSNEKKWVLIVSIGDNPQLDSGSRTQYFVGSFDGNKFVPEHDEIKWLDHGKDNYAGVSFSDIPKEDGRRIYLGWMSNWRYANEVPTEGWRSQMTLPRELILRETGGDFHIVQKVVRELDTYLTSKEDINNVIIGTEDTNIYELDSEYAKIELILESEDASQYGLAIHHTKTQYTSITIDTKDNVLLLDRKNSGKVDFSDNFSRTQKVKLEDTNQIQLQIIMDSSSLELFINDGEQALTSLVYPDKACESISLFASEGMANVVHGKFSIPSID</sequence>
<feature type="domain" description="Glycosyl hydrolase family 32 C-terminal" evidence="6">
    <location>
        <begin position="330"/>
        <end position="475"/>
    </location>
</feature>
<proteinExistence type="inferred from homology"/>
<evidence type="ECO:0000313" key="8">
    <source>
        <dbReference type="Proteomes" id="UP000679950"/>
    </source>
</evidence>
<dbReference type="PANTHER" id="PTHR42800:SF1">
    <property type="entry name" value="EXOINULINASE INUD (AFU_ORTHOLOGUE AFUA_5G00480)"/>
    <property type="match status" value="1"/>
</dbReference>
<feature type="domain" description="Glycosyl hydrolase family 32 N-terminal" evidence="5">
    <location>
        <begin position="14"/>
        <end position="319"/>
    </location>
</feature>
<dbReference type="InterPro" id="IPR018053">
    <property type="entry name" value="Glyco_hydro_32_AS"/>
</dbReference>
<evidence type="ECO:0000313" key="7">
    <source>
        <dbReference type="EMBL" id="GIN57074.1"/>
    </source>
</evidence>
<comment type="similarity">
    <text evidence="1 4">Belongs to the glycosyl hydrolase 32 family.</text>
</comment>
<evidence type="ECO:0000259" key="6">
    <source>
        <dbReference type="Pfam" id="PF08244"/>
    </source>
</evidence>
<evidence type="ECO:0000259" key="5">
    <source>
        <dbReference type="Pfam" id="PF00251"/>
    </source>
</evidence>
<evidence type="ECO:0000256" key="4">
    <source>
        <dbReference type="RuleBase" id="RU362110"/>
    </source>
</evidence>
<dbReference type="SMART" id="SM00640">
    <property type="entry name" value="Glyco_32"/>
    <property type="match status" value="1"/>
</dbReference>
<dbReference type="InterPro" id="IPR013148">
    <property type="entry name" value="Glyco_hydro_32_N"/>
</dbReference>
<keyword evidence="3 4" id="KW-0326">Glycosidase</keyword>
<evidence type="ECO:0008006" key="9">
    <source>
        <dbReference type="Google" id="ProtNLM"/>
    </source>
</evidence>